<feature type="region of interest" description="Disordered" evidence="17">
    <location>
        <begin position="140"/>
        <end position="214"/>
    </location>
</feature>
<comment type="similarity">
    <text evidence="5">Belongs to the INCENP family.</text>
</comment>
<proteinExistence type="inferred from homology"/>
<gene>
    <name evidence="20" type="primary">incenp</name>
</gene>
<evidence type="ECO:0000256" key="14">
    <source>
        <dbReference type="ARBA" id="ARBA00023242"/>
    </source>
</evidence>
<feature type="region of interest" description="Disordered" evidence="17">
    <location>
        <begin position="895"/>
        <end position="917"/>
    </location>
</feature>
<dbReference type="Pfam" id="PF12178">
    <property type="entry name" value="INCENP_N"/>
    <property type="match status" value="1"/>
</dbReference>
<evidence type="ECO:0000259" key="19">
    <source>
        <dbReference type="Pfam" id="PF12178"/>
    </source>
</evidence>
<dbReference type="Gene3D" id="6.10.250.2990">
    <property type="match status" value="1"/>
</dbReference>
<evidence type="ECO:0000256" key="2">
    <source>
        <dbReference type="ARBA" id="ARBA00004186"/>
    </source>
</evidence>
<feature type="region of interest" description="Disordered" evidence="17">
    <location>
        <begin position="341"/>
        <end position="372"/>
    </location>
</feature>
<feature type="compositionally biased region" description="Basic residues" evidence="17">
    <location>
        <begin position="150"/>
        <end position="159"/>
    </location>
</feature>
<evidence type="ECO:0000313" key="20">
    <source>
        <dbReference type="Ensembl" id="ENSXETP00000042459"/>
    </source>
</evidence>
<evidence type="ECO:0000256" key="7">
    <source>
        <dbReference type="ARBA" id="ARBA00022490"/>
    </source>
</evidence>
<feature type="compositionally biased region" description="Basic and acidic residues" evidence="17">
    <location>
        <begin position="521"/>
        <end position="539"/>
    </location>
</feature>
<dbReference type="Xenbase" id="XB-GENE-990398">
    <property type="gene designation" value="incenp"/>
</dbReference>
<dbReference type="GO" id="GO:0005819">
    <property type="term" value="C:spindle"/>
    <property type="evidence" value="ECO:0007669"/>
    <property type="project" value="UniProtKB-SubCell"/>
</dbReference>
<feature type="region of interest" description="Disordered" evidence="17">
    <location>
        <begin position="448"/>
        <end position="469"/>
    </location>
</feature>
<keyword evidence="15" id="KW-0131">Cell cycle</keyword>
<dbReference type="PANTHER" id="PTHR13142:SF1">
    <property type="entry name" value="INNER CENTROMERE PROTEIN"/>
    <property type="match status" value="1"/>
</dbReference>
<feature type="region of interest" description="Disordered" evidence="17">
    <location>
        <begin position="800"/>
        <end position="863"/>
    </location>
</feature>
<protein>
    <submittedName>
        <fullName evidence="20">Inner centromere protein</fullName>
    </submittedName>
</protein>
<evidence type="ECO:0000256" key="3">
    <source>
        <dbReference type="ARBA" id="ARBA00004214"/>
    </source>
</evidence>
<dbReference type="GO" id="GO:0005874">
    <property type="term" value="C:microtubule"/>
    <property type="evidence" value="ECO:0007669"/>
    <property type="project" value="UniProtKB-KW"/>
</dbReference>
<keyword evidence="16" id="KW-0137">Centromere</keyword>
<sequence>MTTDIKLQVLCHAIAGSTHPAQVGNMISKLLHRFYLFIKVMALQKVAQLGNSLGGRGRHRLCRTGWEKTQRKIRAGYKAAHGTGPGIGSTMNDAECLSHLLQVCARKTEEFVRTLDSKHMVWLLEIEEEARKMFSSDFNAEPELMPKTPSQKRRRKKRTSIVPDENRDPSGRRISRRRSSANWSNSVRRLSIRNQNKTNEDSMQEEPAQPKRMTRARAQASIMCPSVVEMALPESPSQLYQKNVQVTISEQDRRSAEQKLVGSATEESEMKTDVLPVPKIAKDTISEIVNTVVPPPVPETPAVPVTPENKSRAAAKLKIAGSSTPIEAAEMVDLTCESPRPANELANEQPLNLTNQSVTPTGSKSDRRSVRRSLVVVKPSSRRSSLASQFSLASKRESMTREAVRKSIRQSIAKKKAAMETSSASSQRSCQSSIEIIDDEITIKIRPETAPSESVSEEAHTIESPRRSLRSRTFKKIAISNLPDSEEPQRRVTRQMVAMDAEPTPETTDDAQNIRRKSYKRAVDELSDDERPSEGERSPPRKKTPSPPCPPSKIVKPPPHMKSFLHTVQKNQLLMMTPGSIGKNIMMKSFIKRNTPLKMDPKVREEKERQRLDALRKKEEAELQRKQKIEEGKKRKQEELKLRREERLRKVLQARERVEQLEEEKKKKIEQKFAQIDEKSEKVREDRMAEEKAKKKITAKKQEEVECRRRQEEEARKLKAKQMEEEERRHQDLLQKKREEEELERQKKIAEAKRLAEQRQAEQERERQREQQLLAEKERLRAERERIEREKALQLQRELERAAQEKEQQRREAEERKKREQQERLEQERLERLHKEQEAKRLQEEQQRKAKEQAAAASAPVMNVTVDMQNSPACESYEMTPKSYKAPSVKVNEENYGMDLNSDDSTDDESQPRKPIPAWASGNLLAQAIRQQYYKPMDVDRMYGTIDSPKLEELFYKSKPRYYKRTSSAVWHSPPLSSNRHHLAVGYGLKY</sequence>
<dbReference type="Ensembl" id="ENSXETT00000042459">
    <property type="protein sequence ID" value="ENSXETP00000042459"/>
    <property type="gene ID" value="ENSXETG00000006735"/>
</dbReference>
<evidence type="ECO:0000256" key="16">
    <source>
        <dbReference type="ARBA" id="ARBA00023328"/>
    </source>
</evidence>
<reference evidence="20" key="2">
    <citation type="submission" date="2019-07" db="UniProtKB">
        <authorList>
            <consortium name="Ensembl"/>
        </authorList>
    </citation>
    <scope>IDENTIFICATION</scope>
</reference>
<reference evidence="20" key="1">
    <citation type="journal article" date="2010" name="Science">
        <title>The genome of the Western clawed frog Xenopus tropicalis.</title>
        <authorList>
            <person name="Hellsten U."/>
            <person name="Harland R.M."/>
            <person name="Gilchrist M.J."/>
            <person name="Hendrix D."/>
            <person name="Jurka J."/>
            <person name="Kapitonov V."/>
            <person name="Ovcharenko I."/>
            <person name="Putnam N.H."/>
            <person name="Shu S."/>
            <person name="Taher L."/>
            <person name="Blitz I.L."/>
            <person name="Blumberg B."/>
            <person name="Dichmann D.S."/>
            <person name="Dubchak I."/>
            <person name="Amaya E."/>
            <person name="Detter J.C."/>
            <person name="Fletcher R."/>
            <person name="Gerhard D.S."/>
            <person name="Goodstein D."/>
            <person name="Graves T."/>
            <person name="Grigoriev I.V."/>
            <person name="Grimwood J."/>
            <person name="Kawashima T."/>
            <person name="Lindquist E."/>
            <person name="Lucas S.M."/>
            <person name="Mead P.E."/>
            <person name="Mitros T."/>
            <person name="Ogino H."/>
            <person name="Ohta Y."/>
            <person name="Poliakov A.V."/>
            <person name="Pollet N."/>
            <person name="Robert J."/>
            <person name="Salamov A."/>
            <person name="Sater A.K."/>
            <person name="Schmutz J."/>
            <person name="Terry A."/>
            <person name="Vize P.D."/>
            <person name="Warren W.C."/>
            <person name="Wells D."/>
            <person name="Wills A."/>
            <person name="Wilson R.K."/>
            <person name="Zimmerman L.B."/>
            <person name="Zorn A.M."/>
            <person name="Grainger R."/>
            <person name="Grammer T."/>
            <person name="Khokha M.K."/>
            <person name="Richardson P.M."/>
            <person name="Rokhsar D.S."/>
        </authorList>
    </citation>
    <scope>NUCLEOTIDE SEQUENCE [LARGE SCALE GENOMIC DNA]</scope>
    <source>
        <strain evidence="20">Nigerian</strain>
    </source>
</reference>
<keyword evidence="11" id="KW-0159">Chromosome partition</keyword>
<dbReference type="GeneTree" id="ENSGT00730000111073"/>
<dbReference type="GO" id="GO:0030496">
    <property type="term" value="C:midbody"/>
    <property type="evidence" value="ECO:0007669"/>
    <property type="project" value="UniProtKB-SubCell"/>
</dbReference>
<dbReference type="InterPro" id="IPR005635">
    <property type="entry name" value="Inner_centromere_prot_ARK-bd"/>
</dbReference>
<evidence type="ECO:0000256" key="4">
    <source>
        <dbReference type="ARBA" id="ARBA00004629"/>
    </source>
</evidence>
<evidence type="ECO:0000256" key="1">
    <source>
        <dbReference type="ARBA" id="ARBA00004123"/>
    </source>
</evidence>
<evidence type="ECO:0000256" key="15">
    <source>
        <dbReference type="ARBA" id="ARBA00023306"/>
    </source>
</evidence>
<evidence type="ECO:0000256" key="5">
    <source>
        <dbReference type="ARBA" id="ARBA00010042"/>
    </source>
</evidence>
<evidence type="ECO:0000256" key="9">
    <source>
        <dbReference type="ARBA" id="ARBA00022701"/>
    </source>
</evidence>
<feature type="compositionally biased region" description="Pro residues" evidence="17">
    <location>
        <begin position="545"/>
        <end position="560"/>
    </location>
</feature>
<keyword evidence="10" id="KW-0498">Mitosis</keyword>
<feature type="compositionally biased region" description="Basic and acidic residues" evidence="17">
    <location>
        <begin position="800"/>
        <end position="852"/>
    </location>
</feature>
<feature type="domain" description="Inner centromere protein ARK-binding" evidence="18">
    <location>
        <begin position="899"/>
        <end position="955"/>
    </location>
</feature>
<dbReference type="DNASU" id="493286"/>
<keyword evidence="8" id="KW-0132">Cell division</keyword>
<evidence type="ECO:0000256" key="6">
    <source>
        <dbReference type="ARBA" id="ARBA00022454"/>
    </source>
</evidence>
<dbReference type="PANTHER" id="PTHR13142">
    <property type="entry name" value="INNER CENTROMERE PROTEIN"/>
    <property type="match status" value="1"/>
</dbReference>
<dbReference type="Pfam" id="PF03941">
    <property type="entry name" value="INCENP_ARK-bind"/>
    <property type="match status" value="1"/>
</dbReference>
<dbReference type="Gene3D" id="1.20.5.3600">
    <property type="match status" value="1"/>
</dbReference>
<keyword evidence="13" id="KW-0206">Cytoskeleton</keyword>
<dbReference type="GO" id="GO:0007059">
    <property type="term" value="P:chromosome segregation"/>
    <property type="evidence" value="ECO:0007669"/>
    <property type="project" value="UniProtKB-KW"/>
</dbReference>
<evidence type="ECO:0000256" key="11">
    <source>
        <dbReference type="ARBA" id="ARBA00022829"/>
    </source>
</evidence>
<name>A0A7D9NL79_XENTR</name>
<keyword evidence="12" id="KW-0995">Kinetochore</keyword>
<evidence type="ECO:0000256" key="8">
    <source>
        <dbReference type="ARBA" id="ARBA00022618"/>
    </source>
</evidence>
<keyword evidence="9" id="KW-0493">Microtubule</keyword>
<feature type="compositionally biased region" description="Basic and acidic residues" evidence="17">
    <location>
        <begin position="657"/>
        <end position="693"/>
    </location>
</feature>
<evidence type="ECO:0000256" key="13">
    <source>
        <dbReference type="ARBA" id="ARBA00023212"/>
    </source>
</evidence>
<dbReference type="GO" id="GO:0000776">
    <property type="term" value="C:kinetochore"/>
    <property type="evidence" value="ECO:0007669"/>
    <property type="project" value="UniProtKB-KW"/>
</dbReference>
<comment type="subcellular location">
    <subcellularLocation>
        <location evidence="4">Chromosome</location>
        <location evidence="4">Centromere</location>
        <location evidence="4">Kinetochore</location>
    </subcellularLocation>
    <subcellularLocation>
        <location evidence="2">Cytoplasm</location>
        <location evidence="2">Cytoskeleton</location>
        <location evidence="2">Spindle</location>
    </subcellularLocation>
    <subcellularLocation>
        <location evidence="3">Midbody</location>
    </subcellularLocation>
    <subcellularLocation>
        <location evidence="1">Nucleus</location>
    </subcellularLocation>
</comment>
<evidence type="ECO:0000256" key="17">
    <source>
        <dbReference type="SAM" id="MobiDB-lite"/>
    </source>
</evidence>
<keyword evidence="6" id="KW-0158">Chromosome</keyword>
<feature type="region of interest" description="Disordered" evidence="17">
    <location>
        <begin position="496"/>
        <end position="560"/>
    </location>
</feature>
<feature type="region of interest" description="Disordered" evidence="17">
    <location>
        <begin position="617"/>
        <end position="641"/>
    </location>
</feature>
<dbReference type="GO" id="GO:0051301">
    <property type="term" value="P:cell division"/>
    <property type="evidence" value="ECO:0007669"/>
    <property type="project" value="UniProtKB-KW"/>
</dbReference>
<keyword evidence="7" id="KW-0963">Cytoplasm</keyword>
<evidence type="ECO:0000259" key="18">
    <source>
        <dbReference type="Pfam" id="PF03941"/>
    </source>
</evidence>
<dbReference type="AlphaFoldDB" id="A0A7D9NL79"/>
<dbReference type="GO" id="GO:0005634">
    <property type="term" value="C:nucleus"/>
    <property type="evidence" value="ECO:0007669"/>
    <property type="project" value="UniProtKB-SubCell"/>
</dbReference>
<feature type="region of interest" description="Disordered" evidence="17">
    <location>
        <begin position="657"/>
        <end position="770"/>
    </location>
</feature>
<feature type="compositionally biased region" description="Polar residues" evidence="17">
    <location>
        <begin position="349"/>
        <end position="362"/>
    </location>
</feature>
<feature type="compositionally biased region" description="Basic and acidic residues" evidence="17">
    <location>
        <begin position="700"/>
        <end position="770"/>
    </location>
</feature>
<dbReference type="InterPro" id="IPR022006">
    <property type="entry name" value="INCENP_N"/>
</dbReference>
<feature type="compositionally biased region" description="Basic and acidic residues" evidence="17">
    <location>
        <begin position="457"/>
        <end position="466"/>
    </location>
</feature>
<accession>A0A7D9NL79</accession>
<dbReference type="Bgee" id="ENSXETG00000006735">
    <property type="expression patterns" value="Expressed in 2-cell stage embryo and 11 other cell types or tissues"/>
</dbReference>
<feature type="compositionally biased region" description="Low complexity" evidence="17">
    <location>
        <begin position="180"/>
        <end position="189"/>
    </location>
</feature>
<keyword evidence="14" id="KW-0539">Nucleus</keyword>
<organism evidence="20">
    <name type="scientific">Xenopus tropicalis</name>
    <name type="common">Western clawed frog</name>
    <name type="synonym">Silurana tropicalis</name>
    <dbReference type="NCBI Taxonomy" id="8364"/>
    <lineage>
        <taxon>Eukaryota</taxon>
        <taxon>Metazoa</taxon>
        <taxon>Chordata</taxon>
        <taxon>Craniata</taxon>
        <taxon>Vertebrata</taxon>
        <taxon>Euteleostomi</taxon>
        <taxon>Amphibia</taxon>
        <taxon>Batrachia</taxon>
        <taxon>Anura</taxon>
        <taxon>Pipoidea</taxon>
        <taxon>Pipidae</taxon>
        <taxon>Xenopodinae</taxon>
        <taxon>Xenopus</taxon>
        <taxon>Silurana</taxon>
    </lineage>
</organism>
<evidence type="ECO:0000256" key="10">
    <source>
        <dbReference type="ARBA" id="ARBA00022776"/>
    </source>
</evidence>
<feature type="domain" description="Chromosome passenger complex (CPC) protein INCENP N-terminal" evidence="19">
    <location>
        <begin position="95"/>
        <end position="130"/>
    </location>
</feature>
<evidence type="ECO:0000256" key="12">
    <source>
        <dbReference type="ARBA" id="ARBA00022838"/>
    </source>
</evidence>